<evidence type="ECO:0000313" key="8">
    <source>
        <dbReference type="EMBL" id="KAF5932197.1"/>
    </source>
</evidence>
<dbReference type="EMBL" id="JACBKZ010000014">
    <property type="protein sequence ID" value="KAF5932197.1"/>
    <property type="molecule type" value="Genomic_DNA"/>
</dbReference>
<keyword evidence="4" id="KW-0804">Transcription</keyword>
<dbReference type="InterPro" id="IPR050142">
    <property type="entry name" value="MADS-box/MEF2_TF"/>
</dbReference>
<feature type="compositionally biased region" description="Basic and acidic residues" evidence="6">
    <location>
        <begin position="429"/>
        <end position="441"/>
    </location>
</feature>
<organism evidence="8 9">
    <name type="scientific">Camellia sinensis</name>
    <name type="common">Tea plant</name>
    <name type="synonym">Thea sinensis</name>
    <dbReference type="NCBI Taxonomy" id="4442"/>
    <lineage>
        <taxon>Eukaryota</taxon>
        <taxon>Viridiplantae</taxon>
        <taxon>Streptophyta</taxon>
        <taxon>Embryophyta</taxon>
        <taxon>Tracheophyta</taxon>
        <taxon>Spermatophyta</taxon>
        <taxon>Magnoliopsida</taxon>
        <taxon>eudicotyledons</taxon>
        <taxon>Gunneridae</taxon>
        <taxon>Pentapetalae</taxon>
        <taxon>asterids</taxon>
        <taxon>Ericales</taxon>
        <taxon>Theaceae</taxon>
        <taxon>Camellia</taxon>
    </lineage>
</organism>
<feature type="non-terminal residue" evidence="8">
    <location>
        <position position="441"/>
    </location>
</feature>
<dbReference type="SUPFAM" id="SSF55455">
    <property type="entry name" value="SRF-like"/>
    <property type="match status" value="1"/>
</dbReference>
<dbReference type="InterPro" id="IPR036879">
    <property type="entry name" value="TF_MADSbox_sf"/>
</dbReference>
<gene>
    <name evidence="8" type="ORF">HYC85_028368</name>
</gene>
<reference evidence="9" key="1">
    <citation type="journal article" date="2020" name="Nat. Commun.">
        <title>Genome assembly of wild tea tree DASZ reveals pedigree and selection history of tea varieties.</title>
        <authorList>
            <person name="Zhang W."/>
            <person name="Zhang Y."/>
            <person name="Qiu H."/>
            <person name="Guo Y."/>
            <person name="Wan H."/>
            <person name="Zhang X."/>
            <person name="Scossa F."/>
            <person name="Alseekh S."/>
            <person name="Zhang Q."/>
            <person name="Wang P."/>
            <person name="Xu L."/>
            <person name="Schmidt M.H."/>
            <person name="Jia X."/>
            <person name="Li D."/>
            <person name="Zhu A."/>
            <person name="Guo F."/>
            <person name="Chen W."/>
            <person name="Ni D."/>
            <person name="Usadel B."/>
            <person name="Fernie A.R."/>
            <person name="Wen W."/>
        </authorList>
    </citation>
    <scope>NUCLEOTIDE SEQUENCE [LARGE SCALE GENOMIC DNA]</scope>
    <source>
        <strain evidence="9">cv. G240</strain>
    </source>
</reference>
<dbReference type="Pfam" id="PF00319">
    <property type="entry name" value="SRF-TF"/>
    <property type="match status" value="1"/>
</dbReference>
<protein>
    <recommendedName>
        <fullName evidence="7">MADS-box domain-containing protein</fullName>
    </recommendedName>
</protein>
<dbReference type="AlphaFoldDB" id="A0A7J7FVR9"/>
<dbReference type="Gene3D" id="3.40.1810.10">
    <property type="entry name" value="Transcription factor, MADS-box"/>
    <property type="match status" value="1"/>
</dbReference>
<dbReference type="GO" id="GO:0046983">
    <property type="term" value="F:protein dimerization activity"/>
    <property type="evidence" value="ECO:0007669"/>
    <property type="project" value="InterPro"/>
</dbReference>
<keyword evidence="9" id="KW-1185">Reference proteome</keyword>
<dbReference type="GO" id="GO:0005634">
    <property type="term" value="C:nucleus"/>
    <property type="evidence" value="ECO:0007669"/>
    <property type="project" value="UniProtKB-SubCell"/>
</dbReference>
<evidence type="ECO:0000256" key="1">
    <source>
        <dbReference type="ARBA" id="ARBA00004123"/>
    </source>
</evidence>
<feature type="region of interest" description="Disordered" evidence="6">
    <location>
        <begin position="394"/>
        <end position="441"/>
    </location>
</feature>
<name>A0A7J7FVR9_CAMSI</name>
<proteinExistence type="predicted"/>
<keyword evidence="5" id="KW-0539">Nucleus</keyword>
<dbReference type="SMART" id="SM00432">
    <property type="entry name" value="MADS"/>
    <property type="match status" value="1"/>
</dbReference>
<evidence type="ECO:0000259" key="7">
    <source>
        <dbReference type="PROSITE" id="PS50066"/>
    </source>
</evidence>
<feature type="domain" description="MADS-box" evidence="7">
    <location>
        <begin position="63"/>
        <end position="123"/>
    </location>
</feature>
<evidence type="ECO:0000256" key="4">
    <source>
        <dbReference type="ARBA" id="ARBA00023163"/>
    </source>
</evidence>
<evidence type="ECO:0000256" key="2">
    <source>
        <dbReference type="ARBA" id="ARBA00023015"/>
    </source>
</evidence>
<dbReference type="PRINTS" id="PR00404">
    <property type="entry name" value="MADSDOMAIN"/>
</dbReference>
<dbReference type="GO" id="GO:0003677">
    <property type="term" value="F:DNA binding"/>
    <property type="evidence" value="ECO:0007669"/>
    <property type="project" value="UniProtKB-KW"/>
</dbReference>
<evidence type="ECO:0000313" key="9">
    <source>
        <dbReference type="Proteomes" id="UP000593564"/>
    </source>
</evidence>
<accession>A0A7J7FVR9</accession>
<evidence type="ECO:0000256" key="3">
    <source>
        <dbReference type="ARBA" id="ARBA00023125"/>
    </source>
</evidence>
<comment type="subcellular location">
    <subcellularLocation>
        <location evidence="1">Nucleus</location>
    </subcellularLocation>
</comment>
<reference evidence="8 9" key="2">
    <citation type="submission" date="2020-07" db="EMBL/GenBank/DDBJ databases">
        <title>Genome assembly of wild tea tree DASZ reveals pedigree and selection history of tea varieties.</title>
        <authorList>
            <person name="Zhang W."/>
        </authorList>
    </citation>
    <scope>NUCLEOTIDE SEQUENCE [LARGE SCALE GENOMIC DNA]</scope>
    <source>
        <strain evidence="9">cv. G240</strain>
        <tissue evidence="8">Leaf</tissue>
    </source>
</reference>
<feature type="compositionally biased region" description="Acidic residues" evidence="6">
    <location>
        <begin position="400"/>
        <end position="428"/>
    </location>
</feature>
<dbReference type="PANTHER" id="PTHR48019">
    <property type="entry name" value="SERUM RESPONSE FACTOR HOMOLOG"/>
    <property type="match status" value="1"/>
</dbReference>
<keyword evidence="3" id="KW-0238">DNA-binding</keyword>
<dbReference type="Proteomes" id="UP000593564">
    <property type="component" value="Unassembled WGS sequence"/>
</dbReference>
<comment type="caution">
    <text evidence="8">The sequence shown here is derived from an EMBL/GenBank/DDBJ whole genome shotgun (WGS) entry which is preliminary data.</text>
</comment>
<evidence type="ECO:0000256" key="5">
    <source>
        <dbReference type="ARBA" id="ARBA00023242"/>
    </source>
</evidence>
<keyword evidence="2" id="KW-0805">Transcription regulation</keyword>
<dbReference type="InterPro" id="IPR002100">
    <property type="entry name" value="TF_MADSbox"/>
</dbReference>
<sequence>DYRWTRQNGDLERADCDEKDQAARHINASETKSEDGQFIFDWPNIDASVALVFYGSFSFVYNMERVKLKIKRLESTSNQQVTYLRRRNGILKKAKELSILCDIDIVLLMFSPTGKATLFRRERSNIEEVITKFAQLTPQERTKSCREARARKNKYMIFDGDSLKRCGKSCGLRWLRTIVLCGSQVRKMEERHRNLLLDHITSNNKNCRCCQTEAYHKFVSKEPGKRELKELSIEKEEREKYFRDEQCKTTNVNEEKGSRSRENEKLNRKYSNWEGTGSKGVVGLIYRSPRVGFVDHPHPPPAVARGHRLLRKAIGAPLLKKASREHSADQQCKVPTGNNFSADRFTLCRWPPPHCRWKFHAADAMIKHLEATVSATRLDMESLNSKMEELHVDIPHEDGGQGEDEGHEEELGSDEDDDDGGDEEELGTEDVKEGDEFSKEP</sequence>
<dbReference type="PROSITE" id="PS50066">
    <property type="entry name" value="MADS_BOX_2"/>
    <property type="match status" value="1"/>
</dbReference>
<evidence type="ECO:0000256" key="6">
    <source>
        <dbReference type="SAM" id="MobiDB-lite"/>
    </source>
</evidence>